<evidence type="ECO:0000259" key="15">
    <source>
        <dbReference type="PROSITE" id="PS51425"/>
    </source>
</evidence>
<keyword evidence="5" id="KW-0812">Transmembrane</keyword>
<feature type="compositionally biased region" description="Basic and acidic residues" evidence="14">
    <location>
        <begin position="412"/>
        <end position="422"/>
    </location>
</feature>
<dbReference type="Pfam" id="PF08514">
    <property type="entry name" value="STAG"/>
    <property type="match status" value="1"/>
</dbReference>
<dbReference type="SMART" id="SM00384">
    <property type="entry name" value="AT_hook"/>
    <property type="match status" value="5"/>
</dbReference>
<feature type="compositionally biased region" description="Basic residues" evidence="14">
    <location>
        <begin position="604"/>
        <end position="613"/>
    </location>
</feature>
<dbReference type="GO" id="GO:0008278">
    <property type="term" value="C:cohesin complex"/>
    <property type="evidence" value="ECO:0007669"/>
    <property type="project" value="TreeGrafter"/>
</dbReference>
<dbReference type="InterPro" id="IPR001841">
    <property type="entry name" value="Znf_RING"/>
</dbReference>
<feature type="compositionally biased region" description="Polar residues" evidence="14">
    <location>
        <begin position="577"/>
        <end position="601"/>
    </location>
</feature>
<dbReference type="CDD" id="cd16451">
    <property type="entry name" value="mRING_PEX12"/>
    <property type="match status" value="1"/>
</dbReference>
<feature type="coiled-coil region" evidence="13">
    <location>
        <begin position="1629"/>
        <end position="1690"/>
    </location>
</feature>
<dbReference type="GO" id="GO:0003682">
    <property type="term" value="F:chromatin binding"/>
    <property type="evidence" value="ECO:0007669"/>
    <property type="project" value="TreeGrafter"/>
</dbReference>
<keyword evidence="6" id="KW-0479">Metal-binding</keyword>
<dbReference type="GO" id="GO:0016567">
    <property type="term" value="P:protein ubiquitination"/>
    <property type="evidence" value="ECO:0007669"/>
    <property type="project" value="UniProtKB-ARBA"/>
</dbReference>
<comment type="pathway">
    <text evidence="2">Protein modification; protein ubiquitination.</text>
</comment>
<dbReference type="InterPro" id="IPR013083">
    <property type="entry name" value="Znf_RING/FYVE/PHD"/>
</dbReference>
<feature type="compositionally biased region" description="Basic and acidic residues" evidence="14">
    <location>
        <begin position="464"/>
        <end position="480"/>
    </location>
</feature>
<evidence type="ECO:0000256" key="10">
    <source>
        <dbReference type="ARBA" id="ARBA00022989"/>
    </source>
</evidence>
<dbReference type="Pfam" id="PF04757">
    <property type="entry name" value="Pex2_Pex12"/>
    <property type="match status" value="1"/>
</dbReference>
<dbReference type="GO" id="GO:0005634">
    <property type="term" value="C:nucleus"/>
    <property type="evidence" value="ECO:0007669"/>
    <property type="project" value="TreeGrafter"/>
</dbReference>
<feature type="domain" description="SCD" evidence="15">
    <location>
        <begin position="1013"/>
        <end position="1098"/>
    </location>
</feature>
<dbReference type="InterPro" id="IPR006845">
    <property type="entry name" value="Pex_N"/>
</dbReference>
<dbReference type="InterPro" id="IPR016024">
    <property type="entry name" value="ARM-type_fold"/>
</dbReference>
<dbReference type="SUPFAM" id="SSF57850">
    <property type="entry name" value="RING/U-box"/>
    <property type="match status" value="1"/>
</dbReference>
<comment type="similarity">
    <text evidence="3">Belongs to the pex2/pex10/pex12 family.</text>
</comment>
<dbReference type="PANTHER" id="PTHR11199:SF0">
    <property type="entry name" value="LD34181P-RELATED"/>
    <property type="match status" value="1"/>
</dbReference>
<dbReference type="GO" id="GO:0016562">
    <property type="term" value="P:protein import into peroxisome matrix, receptor recycling"/>
    <property type="evidence" value="ECO:0007669"/>
    <property type="project" value="UniProtKB-ARBA"/>
</dbReference>
<feature type="compositionally biased region" description="Polar residues" evidence="14">
    <location>
        <begin position="696"/>
        <end position="708"/>
    </location>
</feature>
<dbReference type="GO" id="GO:0003677">
    <property type="term" value="F:DNA binding"/>
    <property type="evidence" value="ECO:0007669"/>
    <property type="project" value="InterPro"/>
</dbReference>
<keyword evidence="7" id="KW-0863">Zinc-finger</keyword>
<evidence type="ECO:0000313" key="17">
    <source>
        <dbReference type="Proteomes" id="UP000789375"/>
    </source>
</evidence>
<keyword evidence="12" id="KW-0576">Peroxisome</keyword>
<keyword evidence="8" id="KW-0862">Zinc</keyword>
<dbReference type="InterPro" id="IPR017956">
    <property type="entry name" value="AT_hook_DNA-bd_motif"/>
</dbReference>
<feature type="compositionally biased region" description="Basic and acidic residues" evidence="14">
    <location>
        <begin position="621"/>
        <end position="630"/>
    </location>
</feature>
<evidence type="ECO:0000256" key="5">
    <source>
        <dbReference type="ARBA" id="ARBA00022692"/>
    </source>
</evidence>
<dbReference type="PANTHER" id="PTHR11199">
    <property type="entry name" value="STROMAL ANTIGEN"/>
    <property type="match status" value="1"/>
</dbReference>
<keyword evidence="17" id="KW-1185">Reference proteome</keyword>
<keyword evidence="9" id="KW-0653">Protein transport</keyword>
<dbReference type="Gene3D" id="3.30.40.10">
    <property type="entry name" value="Zinc/RING finger domain, C3HC4 (zinc finger)"/>
    <property type="match status" value="1"/>
</dbReference>
<dbReference type="GO" id="GO:0005778">
    <property type="term" value="C:peroxisomal membrane"/>
    <property type="evidence" value="ECO:0007669"/>
    <property type="project" value="UniProtKB-SubCell"/>
</dbReference>
<feature type="compositionally biased region" description="Basic and acidic residues" evidence="14">
    <location>
        <begin position="1949"/>
        <end position="1958"/>
    </location>
</feature>
<keyword evidence="4" id="KW-0813">Transport</keyword>
<evidence type="ECO:0000256" key="8">
    <source>
        <dbReference type="ARBA" id="ARBA00022833"/>
    </source>
</evidence>
<dbReference type="PROSITE" id="PS51425">
    <property type="entry name" value="SCD"/>
    <property type="match status" value="1"/>
</dbReference>
<evidence type="ECO:0000256" key="11">
    <source>
        <dbReference type="ARBA" id="ARBA00023136"/>
    </source>
</evidence>
<evidence type="ECO:0000256" key="13">
    <source>
        <dbReference type="SAM" id="Coils"/>
    </source>
</evidence>
<dbReference type="Pfam" id="PF24571">
    <property type="entry name" value="HEAT_SCC3-SA"/>
    <property type="match status" value="1"/>
</dbReference>
<accession>A0A9N9BVK0</accession>
<dbReference type="SMART" id="SM00184">
    <property type="entry name" value="RING"/>
    <property type="match status" value="1"/>
</dbReference>
<feature type="compositionally biased region" description="Low complexity" evidence="14">
    <location>
        <begin position="744"/>
        <end position="756"/>
    </location>
</feature>
<feature type="compositionally biased region" description="Polar residues" evidence="14">
    <location>
        <begin position="538"/>
        <end position="547"/>
    </location>
</feature>
<feature type="compositionally biased region" description="Basic residues" evidence="14">
    <location>
        <begin position="494"/>
        <end position="503"/>
    </location>
</feature>
<feature type="compositionally biased region" description="Low complexity" evidence="14">
    <location>
        <begin position="426"/>
        <end position="438"/>
    </location>
</feature>
<feature type="region of interest" description="Disordered" evidence="14">
    <location>
        <begin position="396"/>
        <end position="524"/>
    </location>
</feature>
<dbReference type="PRINTS" id="PR00929">
    <property type="entry name" value="ATHOOK"/>
</dbReference>
<dbReference type="SUPFAM" id="SSF48371">
    <property type="entry name" value="ARM repeat"/>
    <property type="match status" value="1"/>
</dbReference>
<evidence type="ECO:0000256" key="7">
    <source>
        <dbReference type="ARBA" id="ARBA00022771"/>
    </source>
</evidence>
<evidence type="ECO:0000256" key="12">
    <source>
        <dbReference type="ARBA" id="ARBA00023140"/>
    </source>
</evidence>
<evidence type="ECO:0000256" key="3">
    <source>
        <dbReference type="ARBA" id="ARBA00008704"/>
    </source>
</evidence>
<feature type="region of interest" description="Disordered" evidence="14">
    <location>
        <begin position="538"/>
        <end position="775"/>
    </location>
</feature>
<dbReference type="InterPro" id="IPR013721">
    <property type="entry name" value="STAG"/>
</dbReference>
<proteinExistence type="inferred from homology"/>
<keyword evidence="13" id="KW-0175">Coiled coil</keyword>
<dbReference type="InterPro" id="IPR039662">
    <property type="entry name" value="Cohesin_Scc3/SA"/>
</dbReference>
<evidence type="ECO:0000256" key="9">
    <source>
        <dbReference type="ARBA" id="ARBA00022927"/>
    </source>
</evidence>
<gene>
    <name evidence="16" type="ORF">FMOSSE_LOCUS7963</name>
</gene>
<dbReference type="Proteomes" id="UP000789375">
    <property type="component" value="Unassembled WGS sequence"/>
</dbReference>
<name>A0A9N9BVK0_FUNMO</name>
<dbReference type="Pfam" id="PF21581">
    <property type="entry name" value="SCD"/>
    <property type="match status" value="1"/>
</dbReference>
<evidence type="ECO:0000256" key="6">
    <source>
        <dbReference type="ARBA" id="ARBA00022723"/>
    </source>
</evidence>
<evidence type="ECO:0000256" key="4">
    <source>
        <dbReference type="ARBA" id="ARBA00022448"/>
    </source>
</evidence>
<dbReference type="InterPro" id="IPR011989">
    <property type="entry name" value="ARM-like"/>
</dbReference>
<evidence type="ECO:0000256" key="14">
    <source>
        <dbReference type="SAM" id="MobiDB-lite"/>
    </source>
</evidence>
<sequence length="1979" mass="228454">MEFMSDIGSGADIYRPSLFELVAQEKLRDLIQPAVKYILSVYAQRYPRYLLRLFNQFDEFYALVTLLVEKHYLKNYYASFAESFYGLKRIRSIRTKINLPEAAPDADLQKLKNSDIWLSLCFLVGIPYIKTKLDNKYEEISGGVGARLLGVTFSRENNEGNIQQLNRRERIRRFIRRFFKIFYPWLNAFYHGSNLLYNILYLYDKTCYYTPWLRLMGIEIRRMTAQDYREQSERRKNLPRNKLQSTTLLQISRYFSSLILSDLLDFLKILLPMSIFFYRFLEWWYSSEYARQPGRVNGIDVPPPEIIAPDPRGIPLPDTPNVCPICSNLLTNPTALSSGYVFCYLCISRHIEDYGRCPITLIKVEIDELRKIENSKMNTISEKEKEIDIVSQPFDNEQVRISSPNNLSEEILSEKTQDKVSEAETESSTKTNTSSNLRRSTRARKPPSWLLQDDTLITRRKSRRIDNKGEGDDDKKHVSDVDTINDTNKSTQNVKRKRGRPKKSSITNSSEDNTPDEIINESPASEVIIVRGEPVVTAKNSSEQLNSEDFDKNVSDGLVNDSNVSVPNIQKKRGRQMKNSSIQYSEKNSSENGTDESNTTEPKIRRKRGRSKKGSSSQSSDGHEKNRPEEMANESNGSVPEVRKKRGRPRKNSSEESSNDQDKNVVEEEIPRRRRGRPKKDSSTKSSEILDRNSSDDSINNTESNNSEPEVRKKRGRPKKSSTAQLDTVKSTTETRRAKKTKTRQTTQQSTPGSTSENSPENINKIASGDDLAPQPLVSIEQSSSRNSRNLLEDSGMSLYQAVLMLDSDLENTVSDWVETYEVDNQKALLILINFIIRSCGCPKTIEQEAIEDEDAIVEVLSELQNAFKKELVTDYPLVSKARDFKKFRRSFLEFFHRLIKQVKHSILYDGLFCETIYAWVCSMSSSAFRPFRHTAAAIALYLLSCLCEVAQEVRNELNIATRQLTSEQIKNKNSRNLRNQDRMSSLRSKTAELTEKKQQLESYFNDFFNGVFIHRYRDVEAIIRAECVKELGVWIVKYPDRFLEDKVTRYLGWQLSDKSPIARVEAIRSLSRLYINETFISGLRNFTERFKPRLIEMALREAELSVRITTISLLTQIYKAGLLEDEDRDELSHLIYSDLPKVRKSIAPFVKDLLDEDFISSKLTKVQTFLSSNDTKRKNRNSSNEIVNSVKRDWVSFKCLAEFLVKYRKPKEVIGDVKNNRIALAIEALWGEMEILHDWHSLAEYLSKDHSLTDNSSTAKESQGENDPIDAIEDCYRLSEREESVLVQVFVACLKLMLVDPLSRDKKKTEAQIEEIREEVSRKMVHILPRLLTKYAPDAGRIAEVLQIPPLMNLQVYSDLRMLKAYELLIEDVKKLFLKHTHLLVLNHAVRTFSHMEAYEIFSSITEANLGDLQEIELLTMDLISDQVHSLRVALTRLETLIGYKCMIEAVEESDDNRKDMYSCFIDLTRRGLLSNYDEQQIICSAISCIWNYLLWKANELLISKNQPSSEIPLDKMNDLIVRRDQVVQTLFEVGLSISSEALLKVKTTAFSTLGNIYWLFSSDIFNPEIPQPSGSQLNLSCHPDYQERIEQFITEEIQNFRNTILSVKLKLEEETRSRLEETALKILEDALNKKLEVAQNKDQIENEIETIRERIDYIQNEDDETEKLLEYEQMITQLNETLAQEYENFREQEYEKLKKLIKNIEMFIDPEEKQQILEIIGTLARGVRGGWFQDSRVAIILCQLGTLVSDIDDLIRKLVQDFKDRVSGGEAKLFANIFISSLKKSHELYVDSHVETMNGTTSLARLCANALQLRETNDKASRKNTDCFVDFHHKGISFITSMITKFRVLDKSDEVTKSIKFFKILNTFIGGMNVNGARQIYSILQQEMNVHEISPSELDKKWEPYYLYVQKLNNILTKGGVRIGNKRFAPVDDDVENLRSPKKRKPPTKEDERNEGSDSGESFQSLTDVRTKKKVRQ</sequence>
<keyword evidence="11" id="KW-0472">Membrane</keyword>
<feature type="compositionally biased region" description="Polar residues" evidence="14">
    <location>
        <begin position="482"/>
        <end position="493"/>
    </location>
</feature>
<dbReference type="Gene3D" id="1.25.10.10">
    <property type="entry name" value="Leucine-rich Repeat Variant"/>
    <property type="match status" value="1"/>
</dbReference>
<evidence type="ECO:0000256" key="2">
    <source>
        <dbReference type="ARBA" id="ARBA00004906"/>
    </source>
</evidence>
<feature type="compositionally biased region" description="Basic and acidic residues" evidence="14">
    <location>
        <begin position="679"/>
        <end position="695"/>
    </location>
</feature>
<feature type="compositionally biased region" description="Polar residues" evidence="14">
    <location>
        <begin position="396"/>
        <end position="408"/>
    </location>
</feature>
<comment type="subcellular location">
    <subcellularLocation>
        <location evidence="1">Peroxisome membrane</location>
        <topology evidence="1">Multi-pass membrane protein</topology>
    </subcellularLocation>
</comment>
<dbReference type="EMBL" id="CAJVPP010001976">
    <property type="protein sequence ID" value="CAG8581325.1"/>
    <property type="molecule type" value="Genomic_DNA"/>
</dbReference>
<organism evidence="16 17">
    <name type="scientific">Funneliformis mosseae</name>
    <name type="common">Endomycorrhizal fungus</name>
    <name type="synonym">Glomus mosseae</name>
    <dbReference type="NCBI Taxonomy" id="27381"/>
    <lineage>
        <taxon>Eukaryota</taxon>
        <taxon>Fungi</taxon>
        <taxon>Fungi incertae sedis</taxon>
        <taxon>Mucoromycota</taxon>
        <taxon>Glomeromycotina</taxon>
        <taxon>Glomeromycetes</taxon>
        <taxon>Glomerales</taxon>
        <taxon>Glomeraceae</taxon>
        <taxon>Funneliformis</taxon>
    </lineage>
</organism>
<dbReference type="InterPro" id="IPR056396">
    <property type="entry name" value="HEAT_SCC3-SA"/>
</dbReference>
<keyword evidence="10" id="KW-1133">Transmembrane helix</keyword>
<dbReference type="InterPro" id="IPR020839">
    <property type="entry name" value="SCD"/>
</dbReference>
<evidence type="ECO:0000256" key="1">
    <source>
        <dbReference type="ARBA" id="ARBA00004585"/>
    </source>
</evidence>
<feature type="compositionally biased region" description="Basic and acidic residues" evidence="14">
    <location>
        <begin position="660"/>
        <end position="671"/>
    </location>
</feature>
<comment type="caution">
    <text evidence="16">The sequence shown here is derived from an EMBL/GenBank/DDBJ whole genome shotgun (WGS) entry which is preliminary data.</text>
</comment>
<dbReference type="GO" id="GO:0000785">
    <property type="term" value="C:chromatin"/>
    <property type="evidence" value="ECO:0007669"/>
    <property type="project" value="TreeGrafter"/>
</dbReference>
<feature type="compositionally biased region" description="Polar residues" evidence="14">
    <location>
        <begin position="1959"/>
        <end position="1970"/>
    </location>
</feature>
<protein>
    <submittedName>
        <fullName evidence="16">1482_t:CDS:1</fullName>
    </submittedName>
</protein>
<dbReference type="GO" id="GO:0008270">
    <property type="term" value="F:zinc ion binding"/>
    <property type="evidence" value="ECO:0007669"/>
    <property type="project" value="UniProtKB-KW"/>
</dbReference>
<dbReference type="GO" id="GO:0007062">
    <property type="term" value="P:sister chromatid cohesion"/>
    <property type="evidence" value="ECO:0007669"/>
    <property type="project" value="UniProtKB-ARBA"/>
</dbReference>
<feature type="region of interest" description="Disordered" evidence="14">
    <location>
        <begin position="1934"/>
        <end position="1979"/>
    </location>
</feature>
<reference evidence="16" key="1">
    <citation type="submission" date="2021-06" db="EMBL/GenBank/DDBJ databases">
        <authorList>
            <person name="Kallberg Y."/>
            <person name="Tangrot J."/>
            <person name="Rosling A."/>
        </authorList>
    </citation>
    <scope>NUCLEOTIDE SEQUENCE</scope>
    <source>
        <strain evidence="16">87-6 pot B 2015</strain>
    </source>
</reference>
<evidence type="ECO:0000313" key="16">
    <source>
        <dbReference type="EMBL" id="CAG8581325.1"/>
    </source>
</evidence>
<feature type="compositionally biased region" description="Polar residues" evidence="14">
    <location>
        <begin position="721"/>
        <end position="731"/>
    </location>
</feature>